<proteinExistence type="predicted"/>
<feature type="compositionally biased region" description="Basic and acidic residues" evidence="6">
    <location>
        <begin position="139"/>
        <end position="153"/>
    </location>
</feature>
<evidence type="ECO:0000313" key="9">
    <source>
        <dbReference type="Proteomes" id="UP000467841"/>
    </source>
</evidence>
<feature type="compositionally biased region" description="Acidic residues" evidence="6">
    <location>
        <begin position="164"/>
        <end position="173"/>
    </location>
</feature>
<feature type="compositionally biased region" description="Acidic residues" evidence="6">
    <location>
        <begin position="105"/>
        <end position="138"/>
    </location>
</feature>
<reference evidence="8" key="1">
    <citation type="submission" date="2020-01" db="EMBL/GenBank/DDBJ databases">
        <authorList>
            <person name="Mishra B."/>
        </authorList>
    </citation>
    <scope>NUCLEOTIDE SEQUENCE [LARGE SCALE GENOMIC DNA]</scope>
</reference>
<dbReference type="SUPFAM" id="SSF101936">
    <property type="entry name" value="DNA-binding pseudobarrel domain"/>
    <property type="match status" value="2"/>
</dbReference>
<dbReference type="PANTHER" id="PTHR31920">
    <property type="entry name" value="B3 DOMAIN-CONTAINING"/>
    <property type="match status" value="1"/>
</dbReference>
<sequence length="275" mass="32105">MVFVMFLQNLPLVPDEISGRPLPKRVTVKSVSSGNVWRMEMIKNGEGGTVFLRNGWKNIAKDENLKESAFLVFEFDGYRVFHFCVYDHSTMCKRMRTPTEKEVTEVESEEEEEEESESEETDDEDDDDDDYDDDDEESKEWLADSAKRKERAGGTRRRRSYLETESEEMEEYLDDKKNPHFPMDITMKRARIPAKRIKDYNLRFPELVVVSDKIGKLKRKISVWNNKSVIINGLGSITRRNYVKSGDRIICELKMVDGNHGMVKEVKIHVIKFKG</sequence>
<dbReference type="InterPro" id="IPR015300">
    <property type="entry name" value="DNA-bd_pseudobarrel_sf"/>
</dbReference>
<organism evidence="8 9">
    <name type="scientific">Microthlaspi erraticum</name>
    <dbReference type="NCBI Taxonomy" id="1685480"/>
    <lineage>
        <taxon>Eukaryota</taxon>
        <taxon>Viridiplantae</taxon>
        <taxon>Streptophyta</taxon>
        <taxon>Embryophyta</taxon>
        <taxon>Tracheophyta</taxon>
        <taxon>Spermatophyta</taxon>
        <taxon>Magnoliopsida</taxon>
        <taxon>eudicotyledons</taxon>
        <taxon>Gunneridae</taxon>
        <taxon>Pentapetalae</taxon>
        <taxon>rosids</taxon>
        <taxon>malvids</taxon>
        <taxon>Brassicales</taxon>
        <taxon>Brassicaceae</taxon>
        <taxon>Coluteocarpeae</taxon>
        <taxon>Microthlaspi</taxon>
    </lineage>
</organism>
<evidence type="ECO:0000256" key="2">
    <source>
        <dbReference type="ARBA" id="ARBA00023015"/>
    </source>
</evidence>
<keyword evidence="9" id="KW-1185">Reference proteome</keyword>
<protein>
    <recommendedName>
        <fullName evidence="7">TF-B3 domain-containing protein</fullName>
    </recommendedName>
</protein>
<dbReference type="GO" id="GO:0003677">
    <property type="term" value="F:DNA binding"/>
    <property type="evidence" value="ECO:0007669"/>
    <property type="project" value="UniProtKB-KW"/>
</dbReference>
<dbReference type="SMART" id="SM01019">
    <property type="entry name" value="B3"/>
    <property type="match status" value="1"/>
</dbReference>
<name>A0A6D2JH62_9BRAS</name>
<feature type="domain" description="TF-B3" evidence="7">
    <location>
        <begin position="1"/>
        <end position="89"/>
    </location>
</feature>
<evidence type="ECO:0000313" key="8">
    <source>
        <dbReference type="EMBL" id="CAA7036694.1"/>
    </source>
</evidence>
<dbReference type="Proteomes" id="UP000467841">
    <property type="component" value="Unassembled WGS sequence"/>
</dbReference>
<dbReference type="InterPro" id="IPR050655">
    <property type="entry name" value="Plant_B3_domain"/>
</dbReference>
<evidence type="ECO:0000256" key="1">
    <source>
        <dbReference type="ARBA" id="ARBA00004123"/>
    </source>
</evidence>
<evidence type="ECO:0000259" key="7">
    <source>
        <dbReference type="PROSITE" id="PS50863"/>
    </source>
</evidence>
<gene>
    <name evidence="8" type="ORF">MERR_LOCUS23929</name>
</gene>
<dbReference type="CDD" id="cd10017">
    <property type="entry name" value="B3_DNA"/>
    <property type="match status" value="1"/>
</dbReference>
<dbReference type="EMBL" id="CACVBM020001163">
    <property type="protein sequence ID" value="CAA7036694.1"/>
    <property type="molecule type" value="Genomic_DNA"/>
</dbReference>
<dbReference type="Gene3D" id="2.40.330.10">
    <property type="entry name" value="DNA-binding pseudobarrel domain"/>
    <property type="match status" value="1"/>
</dbReference>
<dbReference type="PROSITE" id="PS50863">
    <property type="entry name" value="B3"/>
    <property type="match status" value="1"/>
</dbReference>
<evidence type="ECO:0000256" key="3">
    <source>
        <dbReference type="ARBA" id="ARBA00023125"/>
    </source>
</evidence>
<evidence type="ECO:0000256" key="6">
    <source>
        <dbReference type="SAM" id="MobiDB-lite"/>
    </source>
</evidence>
<keyword evidence="4" id="KW-0804">Transcription</keyword>
<evidence type="ECO:0000256" key="5">
    <source>
        <dbReference type="ARBA" id="ARBA00023242"/>
    </source>
</evidence>
<dbReference type="GO" id="GO:0005634">
    <property type="term" value="C:nucleus"/>
    <property type="evidence" value="ECO:0007669"/>
    <property type="project" value="UniProtKB-SubCell"/>
</dbReference>
<keyword evidence="5" id="KW-0539">Nucleus</keyword>
<comment type="subcellular location">
    <subcellularLocation>
        <location evidence="1">Nucleus</location>
    </subcellularLocation>
</comment>
<keyword evidence="2" id="KW-0805">Transcription regulation</keyword>
<feature type="region of interest" description="Disordered" evidence="6">
    <location>
        <begin position="96"/>
        <end position="179"/>
    </location>
</feature>
<dbReference type="AlphaFoldDB" id="A0A6D2JH62"/>
<comment type="caution">
    <text evidence="8">The sequence shown here is derived from an EMBL/GenBank/DDBJ whole genome shotgun (WGS) entry which is preliminary data.</text>
</comment>
<dbReference type="InterPro" id="IPR003340">
    <property type="entry name" value="B3_DNA-bd"/>
</dbReference>
<accession>A0A6D2JH62</accession>
<dbReference type="Pfam" id="PF02362">
    <property type="entry name" value="B3"/>
    <property type="match status" value="1"/>
</dbReference>
<dbReference type="OrthoDB" id="1078482at2759"/>
<dbReference type="PANTHER" id="PTHR31920:SF32">
    <property type="entry name" value="B3 DOMAIN-CONTAINING PROTEIN REM22"/>
    <property type="match status" value="1"/>
</dbReference>
<evidence type="ECO:0000256" key="4">
    <source>
        <dbReference type="ARBA" id="ARBA00023163"/>
    </source>
</evidence>
<keyword evidence="3" id="KW-0238">DNA-binding</keyword>